<protein>
    <submittedName>
        <fullName evidence="1">Uncharacterized protein</fullName>
    </submittedName>
</protein>
<gene>
    <name evidence="1" type="ORF">GLOINDRAFT_15323</name>
</gene>
<dbReference type="EMBL" id="KI274682">
    <property type="protein sequence ID" value="ESA23551.1"/>
    <property type="molecule type" value="Genomic_DNA"/>
</dbReference>
<proteinExistence type="predicted"/>
<dbReference type="AlphaFoldDB" id="U9V6N1"/>
<sequence length="87" mass="10139">MFDSYHMRLFFGYTAYANDYNVGLSITNSSNDNKGASSHEKIFISLDFTSLPTDCSRIWQDHQSRDNIFSMRHYMHSLQHRGIGLQN</sequence>
<evidence type="ECO:0000313" key="1">
    <source>
        <dbReference type="EMBL" id="ESA23551.1"/>
    </source>
</evidence>
<name>U9V6N1_RHIID</name>
<reference evidence="1" key="1">
    <citation type="submission" date="2013-07" db="EMBL/GenBank/DDBJ databases">
        <title>The genome of an arbuscular mycorrhizal fungus provides insights into the evolution of the oldest plant symbiosis.</title>
        <authorList>
            <consortium name="DOE Joint Genome Institute"/>
            <person name="Tisserant E."/>
            <person name="Malbreil M."/>
            <person name="Kuo A."/>
            <person name="Kohler A."/>
            <person name="Symeonidi A."/>
            <person name="Balestrini R."/>
            <person name="Charron P."/>
            <person name="Duensing N."/>
            <person name="Frei-dit-Frey N."/>
            <person name="Gianinazzi-Pearson V."/>
            <person name="Gilbert B."/>
            <person name="Handa Y."/>
            <person name="Hijri M."/>
            <person name="Kaul R."/>
            <person name="Kawaguchi M."/>
            <person name="Krajinski F."/>
            <person name="Lammers P."/>
            <person name="Lapierre D."/>
            <person name="Masclaux F.G."/>
            <person name="Murat C."/>
            <person name="Morin E."/>
            <person name="Ndikumana S."/>
            <person name="Pagni M."/>
            <person name="Petitpierre D."/>
            <person name="Requena N."/>
            <person name="Rosikiewicz P."/>
            <person name="Riley R."/>
            <person name="Saito K."/>
            <person name="San Clemente H."/>
            <person name="Shapiro H."/>
            <person name="van Tuinen D."/>
            <person name="Becard G."/>
            <person name="Bonfante P."/>
            <person name="Paszkowski U."/>
            <person name="Shachar-Hill Y."/>
            <person name="Young J.P."/>
            <person name="Sanders I.R."/>
            <person name="Henrissat B."/>
            <person name="Rensing S.A."/>
            <person name="Grigoriev I.V."/>
            <person name="Corradi N."/>
            <person name="Roux C."/>
            <person name="Martin F."/>
        </authorList>
    </citation>
    <scope>NUCLEOTIDE SEQUENCE</scope>
    <source>
        <strain evidence="1">DAOM 197198</strain>
    </source>
</reference>
<organism evidence="1">
    <name type="scientific">Rhizophagus irregularis (strain DAOM 181602 / DAOM 197198 / MUCL 43194)</name>
    <name type="common">Arbuscular mycorrhizal fungus</name>
    <name type="synonym">Glomus intraradices</name>
    <dbReference type="NCBI Taxonomy" id="747089"/>
    <lineage>
        <taxon>Eukaryota</taxon>
        <taxon>Fungi</taxon>
        <taxon>Fungi incertae sedis</taxon>
        <taxon>Mucoromycota</taxon>
        <taxon>Glomeromycotina</taxon>
        <taxon>Glomeromycetes</taxon>
        <taxon>Glomerales</taxon>
        <taxon>Glomeraceae</taxon>
        <taxon>Rhizophagus</taxon>
    </lineage>
</organism>
<accession>U9V6N1</accession>
<dbReference type="HOGENOM" id="CLU_2484457_0_0_1"/>